<evidence type="ECO:0000256" key="1">
    <source>
        <dbReference type="ARBA" id="ARBA00000085"/>
    </source>
</evidence>
<accession>A0A7C3SJ01</accession>
<keyword evidence="7" id="KW-0902">Two-component regulatory system</keyword>
<dbReference type="InterPro" id="IPR004358">
    <property type="entry name" value="Sig_transdc_His_kin-like_C"/>
</dbReference>
<keyword evidence="6" id="KW-0067">ATP-binding</keyword>
<evidence type="ECO:0000256" key="8">
    <source>
        <dbReference type="SAM" id="Coils"/>
    </source>
</evidence>
<name>A0A7C3SJ01_9BACT</name>
<evidence type="ECO:0000256" key="3">
    <source>
        <dbReference type="ARBA" id="ARBA00022679"/>
    </source>
</evidence>
<dbReference type="PROSITE" id="PS50109">
    <property type="entry name" value="HIS_KIN"/>
    <property type="match status" value="1"/>
</dbReference>
<dbReference type="Pfam" id="PF02518">
    <property type="entry name" value="HATPase_c"/>
    <property type="match status" value="1"/>
</dbReference>
<dbReference type="Gene3D" id="1.10.287.130">
    <property type="match status" value="1"/>
</dbReference>
<sequence length="317" mass="36558">MIPASQQHESSLQNPGRRQSFSYGTSSRRRKPGGGRSARSSFLGRHRNVMCVSALKFRSEELLERALEELRRYYRHSAVGRRCQGIVHNLNAPLQVLSFQMELLEQKLTEEQKYLAEGSPLALVKLASLFSQRRKRLAQIRQEIEELQDLTYRLVQQGIHEDQEEQLQLDLNEIYRNELALYQDNLFYKHQVQKRFSFQDNLPPILGFYIDFSQSFRNLVDNALEALEHARTRRLVVETRFEDQSRIIRIGDSGGGIPADIADRIFDPFFTTKGSPENPRAGLGLFMARRLLAPYGGQIQVASRPGETWVTLILPVR</sequence>
<dbReference type="InterPro" id="IPR003594">
    <property type="entry name" value="HATPase_dom"/>
</dbReference>
<dbReference type="SUPFAM" id="SSF55874">
    <property type="entry name" value="ATPase domain of HSP90 chaperone/DNA topoisomerase II/histidine kinase"/>
    <property type="match status" value="1"/>
</dbReference>
<evidence type="ECO:0000256" key="2">
    <source>
        <dbReference type="ARBA" id="ARBA00012438"/>
    </source>
</evidence>
<organism evidence="11">
    <name type="scientific">Desulfobacca acetoxidans</name>
    <dbReference type="NCBI Taxonomy" id="60893"/>
    <lineage>
        <taxon>Bacteria</taxon>
        <taxon>Pseudomonadati</taxon>
        <taxon>Thermodesulfobacteriota</taxon>
        <taxon>Desulfobaccia</taxon>
        <taxon>Desulfobaccales</taxon>
        <taxon>Desulfobaccaceae</taxon>
        <taxon>Desulfobacca</taxon>
    </lineage>
</organism>
<dbReference type="SMART" id="SM00387">
    <property type="entry name" value="HATPase_c"/>
    <property type="match status" value="1"/>
</dbReference>
<keyword evidence="8" id="KW-0175">Coiled coil</keyword>
<feature type="region of interest" description="Disordered" evidence="9">
    <location>
        <begin position="1"/>
        <end position="41"/>
    </location>
</feature>
<dbReference type="EC" id="2.7.13.3" evidence="2"/>
<dbReference type="PRINTS" id="PR00344">
    <property type="entry name" value="BCTRLSENSOR"/>
</dbReference>
<evidence type="ECO:0000259" key="10">
    <source>
        <dbReference type="PROSITE" id="PS50109"/>
    </source>
</evidence>
<dbReference type="PANTHER" id="PTHR43065">
    <property type="entry name" value="SENSOR HISTIDINE KINASE"/>
    <property type="match status" value="1"/>
</dbReference>
<evidence type="ECO:0000256" key="6">
    <source>
        <dbReference type="ARBA" id="ARBA00022840"/>
    </source>
</evidence>
<evidence type="ECO:0000256" key="4">
    <source>
        <dbReference type="ARBA" id="ARBA00022741"/>
    </source>
</evidence>
<gene>
    <name evidence="11" type="ORF">ENV62_05865</name>
</gene>
<dbReference type="AlphaFoldDB" id="A0A7C3SJ01"/>
<evidence type="ECO:0000313" key="11">
    <source>
        <dbReference type="EMBL" id="HGB14744.1"/>
    </source>
</evidence>
<reference evidence="11" key="1">
    <citation type="journal article" date="2020" name="mSystems">
        <title>Genome- and Community-Level Interaction Insights into Carbon Utilization and Element Cycling Functions of Hydrothermarchaeota in Hydrothermal Sediment.</title>
        <authorList>
            <person name="Zhou Z."/>
            <person name="Liu Y."/>
            <person name="Xu W."/>
            <person name="Pan J."/>
            <person name="Luo Z.H."/>
            <person name="Li M."/>
        </authorList>
    </citation>
    <scope>NUCLEOTIDE SEQUENCE [LARGE SCALE GENOMIC DNA]</scope>
    <source>
        <strain evidence="11">SpSt-776</strain>
    </source>
</reference>
<keyword evidence="5 11" id="KW-0418">Kinase</keyword>
<evidence type="ECO:0000256" key="7">
    <source>
        <dbReference type="ARBA" id="ARBA00023012"/>
    </source>
</evidence>
<proteinExistence type="predicted"/>
<feature type="coiled-coil region" evidence="8">
    <location>
        <begin position="130"/>
        <end position="157"/>
    </location>
</feature>
<dbReference type="PANTHER" id="PTHR43065:SF46">
    <property type="entry name" value="C4-DICARBOXYLATE TRANSPORT SENSOR PROTEIN DCTB"/>
    <property type="match status" value="1"/>
</dbReference>
<evidence type="ECO:0000256" key="5">
    <source>
        <dbReference type="ARBA" id="ARBA00022777"/>
    </source>
</evidence>
<dbReference type="GO" id="GO:0004673">
    <property type="term" value="F:protein histidine kinase activity"/>
    <property type="evidence" value="ECO:0007669"/>
    <property type="project" value="UniProtKB-EC"/>
</dbReference>
<dbReference type="EMBL" id="DTHB01000043">
    <property type="protein sequence ID" value="HGB14744.1"/>
    <property type="molecule type" value="Genomic_DNA"/>
</dbReference>
<feature type="domain" description="Histidine kinase" evidence="10">
    <location>
        <begin position="85"/>
        <end position="317"/>
    </location>
</feature>
<dbReference type="InterPro" id="IPR005467">
    <property type="entry name" value="His_kinase_dom"/>
</dbReference>
<dbReference type="Gene3D" id="3.30.565.10">
    <property type="entry name" value="Histidine kinase-like ATPase, C-terminal domain"/>
    <property type="match status" value="1"/>
</dbReference>
<keyword evidence="4" id="KW-0547">Nucleotide-binding</keyword>
<feature type="compositionally biased region" description="Polar residues" evidence="9">
    <location>
        <begin position="1"/>
        <end position="23"/>
    </location>
</feature>
<dbReference type="InterPro" id="IPR036890">
    <property type="entry name" value="HATPase_C_sf"/>
</dbReference>
<dbReference type="GO" id="GO:0005524">
    <property type="term" value="F:ATP binding"/>
    <property type="evidence" value="ECO:0007669"/>
    <property type="project" value="UniProtKB-KW"/>
</dbReference>
<protein>
    <recommendedName>
        <fullName evidence="2">histidine kinase</fullName>
        <ecNumber evidence="2">2.7.13.3</ecNumber>
    </recommendedName>
</protein>
<comment type="catalytic activity">
    <reaction evidence="1">
        <text>ATP + protein L-histidine = ADP + protein N-phospho-L-histidine.</text>
        <dbReference type="EC" id="2.7.13.3"/>
    </reaction>
</comment>
<dbReference type="GO" id="GO:0000160">
    <property type="term" value="P:phosphorelay signal transduction system"/>
    <property type="evidence" value="ECO:0007669"/>
    <property type="project" value="UniProtKB-KW"/>
</dbReference>
<keyword evidence="3" id="KW-0808">Transferase</keyword>
<evidence type="ECO:0000256" key="9">
    <source>
        <dbReference type="SAM" id="MobiDB-lite"/>
    </source>
</evidence>
<comment type="caution">
    <text evidence="11">The sequence shown here is derived from an EMBL/GenBank/DDBJ whole genome shotgun (WGS) entry which is preliminary data.</text>
</comment>